<accession>M3B364</accession>
<name>M3B364_PSEFD</name>
<dbReference type="EMBL" id="KB446557">
    <property type="protein sequence ID" value="EME83818.1"/>
    <property type="molecule type" value="Genomic_DNA"/>
</dbReference>
<dbReference type="VEuPathDB" id="FungiDB:MYCFIDRAFT_84127"/>
<dbReference type="RefSeq" id="XP_007924453.1">
    <property type="nucleotide sequence ID" value="XM_007926262.1"/>
</dbReference>
<feature type="region of interest" description="Disordered" evidence="2">
    <location>
        <begin position="42"/>
        <end position="64"/>
    </location>
</feature>
<keyword evidence="4" id="KW-1185">Reference proteome</keyword>
<keyword evidence="1" id="KW-0175">Coiled coil</keyword>
<feature type="coiled-coil region" evidence="1">
    <location>
        <begin position="151"/>
        <end position="185"/>
    </location>
</feature>
<organism evidence="3 4">
    <name type="scientific">Pseudocercospora fijiensis (strain CIRAD86)</name>
    <name type="common">Black leaf streak disease fungus</name>
    <name type="synonym">Mycosphaerella fijiensis</name>
    <dbReference type="NCBI Taxonomy" id="383855"/>
    <lineage>
        <taxon>Eukaryota</taxon>
        <taxon>Fungi</taxon>
        <taxon>Dikarya</taxon>
        <taxon>Ascomycota</taxon>
        <taxon>Pezizomycotina</taxon>
        <taxon>Dothideomycetes</taxon>
        <taxon>Dothideomycetidae</taxon>
        <taxon>Mycosphaerellales</taxon>
        <taxon>Mycosphaerellaceae</taxon>
        <taxon>Pseudocercospora</taxon>
    </lineage>
</organism>
<feature type="compositionally biased region" description="Polar residues" evidence="2">
    <location>
        <begin position="43"/>
        <end position="63"/>
    </location>
</feature>
<dbReference type="GeneID" id="19342148"/>
<dbReference type="HOGENOM" id="CLU_774168_0_0_1"/>
<dbReference type="Gene3D" id="1.10.287.1490">
    <property type="match status" value="1"/>
</dbReference>
<proteinExistence type="predicted"/>
<dbReference type="Proteomes" id="UP000016932">
    <property type="component" value="Unassembled WGS sequence"/>
</dbReference>
<dbReference type="OrthoDB" id="10408876at2759"/>
<protein>
    <submittedName>
        <fullName evidence="3">Uncharacterized protein</fullName>
    </submittedName>
</protein>
<dbReference type="AlphaFoldDB" id="M3B364"/>
<gene>
    <name evidence="3" type="ORF">MYCFIDRAFT_84127</name>
</gene>
<evidence type="ECO:0000313" key="3">
    <source>
        <dbReference type="EMBL" id="EME83818.1"/>
    </source>
</evidence>
<dbReference type="KEGG" id="pfj:MYCFIDRAFT_84127"/>
<evidence type="ECO:0000256" key="1">
    <source>
        <dbReference type="SAM" id="Coils"/>
    </source>
</evidence>
<evidence type="ECO:0000313" key="4">
    <source>
        <dbReference type="Proteomes" id="UP000016932"/>
    </source>
</evidence>
<sequence length="358" mass="40686">MLPPEQLRGYEDCVSGNPYEADRPALLPKHKSALTRIVHSRHQVQITKPDSSIPSSRQATLQSPDRGKLVDDLEACTRELGEAQHRLSKAEKEVTTLKQQLTSQEQHVHQLNADLTCKREGMRKTAELCTSISSELQDLKSNQSKGPLSLARHQRKAIENLKLDKRDLTKKLTQALTDLSSMESRWKKAQSQAAEAYSHLKTCGQECRNLKAWVRKQDARLEAQDLANEALTRESGLKQAELLQAKTAMKHLRSVQAELNDTKASLRNVKSLLSQERLANQQVLAERDAAEDEIGLLEQRMRECKVSEDVERYRVSLEATERNNRELVREVDALRKRLSRESRDSGVVVSPRLRLRPL</sequence>
<feature type="coiled-coil region" evidence="1">
    <location>
        <begin position="73"/>
        <end position="114"/>
    </location>
</feature>
<evidence type="ECO:0000256" key="2">
    <source>
        <dbReference type="SAM" id="MobiDB-lite"/>
    </source>
</evidence>
<reference evidence="3 4" key="1">
    <citation type="journal article" date="2012" name="PLoS Pathog.">
        <title>Diverse lifestyles and strategies of plant pathogenesis encoded in the genomes of eighteen Dothideomycetes fungi.</title>
        <authorList>
            <person name="Ohm R.A."/>
            <person name="Feau N."/>
            <person name="Henrissat B."/>
            <person name="Schoch C.L."/>
            <person name="Horwitz B.A."/>
            <person name="Barry K.W."/>
            <person name="Condon B.J."/>
            <person name="Copeland A.C."/>
            <person name="Dhillon B."/>
            <person name="Glaser F."/>
            <person name="Hesse C.N."/>
            <person name="Kosti I."/>
            <person name="LaButti K."/>
            <person name="Lindquist E.A."/>
            <person name="Lucas S."/>
            <person name="Salamov A.A."/>
            <person name="Bradshaw R.E."/>
            <person name="Ciuffetti L."/>
            <person name="Hamelin R.C."/>
            <person name="Kema G.H.J."/>
            <person name="Lawrence C."/>
            <person name="Scott J.A."/>
            <person name="Spatafora J.W."/>
            <person name="Turgeon B.G."/>
            <person name="de Wit P.J.G.M."/>
            <person name="Zhong S."/>
            <person name="Goodwin S.B."/>
            <person name="Grigoriev I.V."/>
        </authorList>
    </citation>
    <scope>NUCLEOTIDE SEQUENCE [LARGE SCALE GENOMIC DNA]</scope>
    <source>
        <strain evidence="3 4">CIRAD86</strain>
    </source>
</reference>
<feature type="coiled-coil region" evidence="1">
    <location>
        <begin position="252"/>
        <end position="344"/>
    </location>
</feature>